<name>K2FVL3_9BACT</name>
<dbReference type="AlphaFoldDB" id="K2FVL3"/>
<dbReference type="EMBL" id="AMFJ01000605">
    <property type="protein sequence ID" value="EKE26998.1"/>
    <property type="molecule type" value="Genomic_DNA"/>
</dbReference>
<organism evidence="1">
    <name type="scientific">uncultured bacterium</name>
    <name type="common">gcode 4</name>
    <dbReference type="NCBI Taxonomy" id="1234023"/>
    <lineage>
        <taxon>Bacteria</taxon>
        <taxon>environmental samples</taxon>
    </lineage>
</organism>
<accession>K2FVL3</accession>
<gene>
    <name evidence="1" type="ORF">ACD_4C00089G0002</name>
</gene>
<feature type="non-terminal residue" evidence="1">
    <location>
        <position position="20"/>
    </location>
</feature>
<sequence>MWGWIIWISVNHWVKNKQMN</sequence>
<evidence type="ECO:0000313" key="1">
    <source>
        <dbReference type="EMBL" id="EKE26998.1"/>
    </source>
</evidence>
<comment type="caution">
    <text evidence="1">The sequence shown here is derived from an EMBL/GenBank/DDBJ whole genome shotgun (WGS) entry which is preliminary data.</text>
</comment>
<proteinExistence type="predicted"/>
<reference evidence="1" key="1">
    <citation type="journal article" date="2012" name="Science">
        <title>Fermentation, hydrogen, and sulfur metabolism in multiple uncultivated bacterial phyla.</title>
        <authorList>
            <person name="Wrighton K.C."/>
            <person name="Thomas B.C."/>
            <person name="Sharon I."/>
            <person name="Miller C.S."/>
            <person name="Castelle C.J."/>
            <person name="VerBerkmoes N.C."/>
            <person name="Wilkins M.J."/>
            <person name="Hettich R.L."/>
            <person name="Lipton M.S."/>
            <person name="Williams K.H."/>
            <person name="Long P.E."/>
            <person name="Banfield J.F."/>
        </authorList>
    </citation>
    <scope>NUCLEOTIDE SEQUENCE [LARGE SCALE GENOMIC DNA]</scope>
</reference>
<protein>
    <submittedName>
        <fullName evidence="1">Uncharacterized protein</fullName>
    </submittedName>
</protein>